<keyword evidence="2" id="KW-0378">Hydrolase</keyword>
<feature type="domain" description="Metallo-beta-lactamase" evidence="5">
    <location>
        <begin position="78"/>
        <end position="298"/>
    </location>
</feature>
<dbReference type="Proteomes" id="UP001220324">
    <property type="component" value="Unassembled WGS sequence"/>
</dbReference>
<dbReference type="Gene3D" id="3.30.1050.10">
    <property type="entry name" value="SCP2 sterol-binding domain"/>
    <property type="match status" value="1"/>
</dbReference>
<dbReference type="PANTHER" id="PTHR43223:SF1">
    <property type="entry name" value="ALKYL_ARYL-SULFATASE BDS1"/>
    <property type="match status" value="1"/>
</dbReference>
<keyword evidence="3" id="KW-0862">Zinc</keyword>
<dbReference type="Pfam" id="PF14863">
    <property type="entry name" value="Alkyl_sulf_dimr"/>
    <property type="match status" value="1"/>
</dbReference>
<organism evidence="6 7">
    <name type="scientific">Penicillium frequentans</name>
    <dbReference type="NCBI Taxonomy" id="3151616"/>
    <lineage>
        <taxon>Eukaryota</taxon>
        <taxon>Fungi</taxon>
        <taxon>Dikarya</taxon>
        <taxon>Ascomycota</taxon>
        <taxon>Pezizomycotina</taxon>
        <taxon>Eurotiomycetes</taxon>
        <taxon>Eurotiomycetidae</taxon>
        <taxon>Eurotiales</taxon>
        <taxon>Aspergillaceae</taxon>
        <taxon>Penicillium</taxon>
    </lineage>
</organism>
<dbReference type="GO" id="GO:0046872">
    <property type="term" value="F:metal ion binding"/>
    <property type="evidence" value="ECO:0007669"/>
    <property type="project" value="UniProtKB-KW"/>
</dbReference>
<dbReference type="InterPro" id="IPR038536">
    <property type="entry name" value="Alkyl/aryl-sulf_dimr_sf"/>
</dbReference>
<dbReference type="InterPro" id="IPR036527">
    <property type="entry name" value="SCP2_sterol-bd_dom_sf"/>
</dbReference>
<evidence type="ECO:0000313" key="6">
    <source>
        <dbReference type="EMBL" id="KAJ5541657.1"/>
    </source>
</evidence>
<dbReference type="InterPro" id="IPR029228">
    <property type="entry name" value="Alkyl_sulf_dimr"/>
</dbReference>
<evidence type="ECO:0000256" key="3">
    <source>
        <dbReference type="ARBA" id="ARBA00022833"/>
    </source>
</evidence>
<comment type="similarity">
    <text evidence="4">Belongs to the metallo-beta-lactamase superfamily. Type III sulfatase family.</text>
</comment>
<dbReference type="InterPro" id="IPR044097">
    <property type="entry name" value="Bds1/SdsA1_MBL-fold"/>
</dbReference>
<evidence type="ECO:0000256" key="1">
    <source>
        <dbReference type="ARBA" id="ARBA00022723"/>
    </source>
</evidence>
<evidence type="ECO:0000256" key="2">
    <source>
        <dbReference type="ARBA" id="ARBA00022801"/>
    </source>
</evidence>
<dbReference type="GO" id="GO:0018909">
    <property type="term" value="P:dodecyl sulfate metabolic process"/>
    <property type="evidence" value="ECO:0007669"/>
    <property type="project" value="InterPro"/>
</dbReference>
<keyword evidence="1" id="KW-0479">Metal-binding</keyword>
<evidence type="ECO:0000256" key="4">
    <source>
        <dbReference type="ARBA" id="ARBA00033751"/>
    </source>
</evidence>
<dbReference type="SUPFAM" id="SSF55718">
    <property type="entry name" value="SCP-like"/>
    <property type="match status" value="1"/>
</dbReference>
<dbReference type="SMART" id="SM00849">
    <property type="entry name" value="Lactamase_B"/>
    <property type="match status" value="1"/>
</dbReference>
<proteinExistence type="inferred from homology"/>
<sequence>MSDFQDTSRGFLGTLEPGIIKTLSGETAWDNDAYDFLANGQECPPTVHPKLWRQGQLTVKHGLFQVTEGVYQVRGFDLSNMTLVEGKKGVIIIDPLVSNECAAVAFSLYKKHRGDRPLTGLIYSHSHVDHFGGARGVLSQGMEDKIPIIAPEGFMEEATSENIYAGPAMRRRARYMYGSTLPRGVEGQVGCGLGMATSRGTTSLIPPNMLISKTNDERVVDGVRIVFQMVSGSEAPSEFNFYFPDSKALYIAECATHCMHNISTLRGALVRDAKAWSRYLDESLVLFGDQATVLLAGHHWPTWGQTEITRILVEQRDMYAFMHDQTVRLMNQGMTGVEIAETLNLPPTLDSAWHLQGYYGSLSHNIKAIYSRYMTWFDGNPVNLWNHPPAEEGRRYIECMGGIDKTITLAEEFAAKDDLRFAATLLGHVTAAEPRNARARSALALVFEKLGFGAVNATWRNFYLTAAEDLASKETAKTPQTGKIEDLNPLLSVEQWLCAISVQIDGMRAASKSIVIDITLSDQGQTWRLILSNGALSYREVSATTYLSEKSGLHMTVIKEELRSLLMCQIAPETKMHKGNPKLLRDLLQFFPWGSKSPSESHL</sequence>
<dbReference type="InterPro" id="IPR001279">
    <property type="entry name" value="Metallo-B-lactamas"/>
</dbReference>
<dbReference type="SUPFAM" id="SSF56281">
    <property type="entry name" value="Metallo-hydrolase/oxidoreductase"/>
    <property type="match status" value="1"/>
</dbReference>
<dbReference type="EMBL" id="JAQIZZ010000005">
    <property type="protein sequence ID" value="KAJ5541657.1"/>
    <property type="molecule type" value="Genomic_DNA"/>
</dbReference>
<evidence type="ECO:0000313" key="7">
    <source>
        <dbReference type="Proteomes" id="UP001220324"/>
    </source>
</evidence>
<dbReference type="GO" id="GO:0046983">
    <property type="term" value="F:protein dimerization activity"/>
    <property type="evidence" value="ECO:0007669"/>
    <property type="project" value="InterPro"/>
</dbReference>
<gene>
    <name evidence="6" type="ORF">N7494_006733</name>
</gene>
<dbReference type="CDD" id="cd07710">
    <property type="entry name" value="arylsulfatase_Sdsa1-like_MBL-fold"/>
    <property type="match status" value="1"/>
</dbReference>
<dbReference type="InterPro" id="IPR036866">
    <property type="entry name" value="RibonucZ/Hydroxyglut_hydro"/>
</dbReference>
<dbReference type="InterPro" id="IPR052195">
    <property type="entry name" value="Bact_Alkyl/Aryl-Sulfatase"/>
</dbReference>
<dbReference type="Gene3D" id="3.60.15.30">
    <property type="entry name" value="Metallo-beta-lactamase domain"/>
    <property type="match status" value="1"/>
</dbReference>
<reference evidence="6 7" key="1">
    <citation type="journal article" date="2023" name="IMA Fungus">
        <title>Comparative genomic study of the Penicillium genus elucidates a diverse pangenome and 15 lateral gene transfer events.</title>
        <authorList>
            <person name="Petersen C."/>
            <person name="Sorensen T."/>
            <person name="Nielsen M.R."/>
            <person name="Sondergaard T.E."/>
            <person name="Sorensen J.L."/>
            <person name="Fitzpatrick D.A."/>
            <person name="Frisvad J.C."/>
            <person name="Nielsen K.L."/>
        </authorList>
    </citation>
    <scope>NUCLEOTIDE SEQUENCE [LARGE SCALE GENOMIC DNA]</scope>
    <source>
        <strain evidence="6 7">IBT 35679</strain>
    </source>
</reference>
<name>A0AAD6CX12_9EURO</name>
<dbReference type="Gene3D" id="1.25.40.880">
    <property type="entry name" value="Alkyl sulfatase, dimerisation domain"/>
    <property type="match status" value="1"/>
</dbReference>
<evidence type="ECO:0000259" key="5">
    <source>
        <dbReference type="SMART" id="SM00849"/>
    </source>
</evidence>
<dbReference type="Pfam" id="PF14864">
    <property type="entry name" value="Alkyl_sulf_C"/>
    <property type="match status" value="1"/>
</dbReference>
<keyword evidence="7" id="KW-1185">Reference proteome</keyword>
<dbReference type="FunFam" id="3.60.15.30:FF:000001">
    <property type="entry name" value="Alkyl/aryl-sulfatase BDS1"/>
    <property type="match status" value="1"/>
</dbReference>
<accession>A0AAD6CX12</accession>
<dbReference type="GO" id="GO:0018741">
    <property type="term" value="F:linear primary-alkylsulfatase activity"/>
    <property type="evidence" value="ECO:0007669"/>
    <property type="project" value="InterPro"/>
</dbReference>
<dbReference type="PANTHER" id="PTHR43223">
    <property type="entry name" value="ALKYL/ARYL-SULFATASE"/>
    <property type="match status" value="1"/>
</dbReference>
<comment type="caution">
    <text evidence="6">The sequence shown here is derived from an EMBL/GenBank/DDBJ whole genome shotgun (WGS) entry which is preliminary data.</text>
</comment>
<protein>
    <recommendedName>
        <fullName evidence="5">Metallo-beta-lactamase domain-containing protein</fullName>
    </recommendedName>
</protein>
<dbReference type="Pfam" id="PF00753">
    <property type="entry name" value="Lactamase_B"/>
    <property type="match status" value="1"/>
</dbReference>
<dbReference type="AlphaFoldDB" id="A0AAD6CX12"/>
<dbReference type="InterPro" id="IPR029229">
    <property type="entry name" value="Alkyl_sulf_C"/>
</dbReference>